<dbReference type="InterPro" id="IPR017517">
    <property type="entry name" value="Maleyloyr_isom"/>
</dbReference>
<protein>
    <submittedName>
        <fullName evidence="2">Uncharacterized protein (TIGR03086 family)</fullName>
    </submittedName>
</protein>
<sequence>MELYTQAQDEFDKVLAAVPAAGWSRPSMCRDWTVRDVAGHAIWGQLQLHAWATGGPDPARDGAPGMPAPAVMTGDDPLATWRAARTVPAPTQLSRTVAITGMGEVPVAALLSLLVTDLTAHTWDIGRALGLPVDLPRGLVTASFGWAREHVVRRPGFFGPELTPAADADAQTRMLAFLGRAT</sequence>
<accession>A0A7W7VES6</accession>
<dbReference type="NCBIfam" id="TIGR03083">
    <property type="entry name" value="maleylpyruvate isomerase family mycothiol-dependent enzyme"/>
    <property type="match status" value="1"/>
</dbReference>
<dbReference type="GO" id="GO:0046872">
    <property type="term" value="F:metal ion binding"/>
    <property type="evidence" value="ECO:0007669"/>
    <property type="project" value="InterPro"/>
</dbReference>
<dbReference type="NCBIfam" id="TIGR03086">
    <property type="entry name" value="TIGR03086 family metal-binding protein"/>
    <property type="match status" value="1"/>
</dbReference>
<keyword evidence="3" id="KW-1185">Reference proteome</keyword>
<reference evidence="2 3" key="1">
    <citation type="submission" date="2020-08" db="EMBL/GenBank/DDBJ databases">
        <title>Genomic Encyclopedia of Type Strains, Phase III (KMG-III): the genomes of soil and plant-associated and newly described type strains.</title>
        <authorList>
            <person name="Whitman W."/>
        </authorList>
    </citation>
    <scope>NUCLEOTIDE SEQUENCE [LARGE SCALE GENOMIC DNA]</scope>
    <source>
        <strain evidence="2 3">CECT 8960</strain>
    </source>
</reference>
<dbReference type="SUPFAM" id="SSF109854">
    <property type="entry name" value="DinB/YfiT-like putative metalloenzymes"/>
    <property type="match status" value="1"/>
</dbReference>
<comment type="caution">
    <text evidence="2">The sequence shown here is derived from an EMBL/GenBank/DDBJ whole genome shotgun (WGS) entry which is preliminary data.</text>
</comment>
<organism evidence="2 3">
    <name type="scientific">Actinophytocola algeriensis</name>
    <dbReference type="NCBI Taxonomy" id="1768010"/>
    <lineage>
        <taxon>Bacteria</taxon>
        <taxon>Bacillati</taxon>
        <taxon>Actinomycetota</taxon>
        <taxon>Actinomycetes</taxon>
        <taxon>Pseudonocardiales</taxon>
        <taxon>Pseudonocardiaceae</taxon>
    </lineage>
</organism>
<dbReference type="RefSeq" id="WP_184811755.1">
    <property type="nucleotide sequence ID" value="NZ_JACHJQ010000004.1"/>
</dbReference>
<dbReference type="InterPro" id="IPR017520">
    <property type="entry name" value="CHP03086"/>
</dbReference>
<evidence type="ECO:0000259" key="1">
    <source>
        <dbReference type="Pfam" id="PF11716"/>
    </source>
</evidence>
<feature type="domain" description="Mycothiol-dependent maleylpyruvate isomerase metal-binding" evidence="1">
    <location>
        <begin position="6"/>
        <end position="125"/>
    </location>
</feature>
<dbReference type="InterPro" id="IPR024344">
    <property type="entry name" value="MDMPI_metal-binding"/>
</dbReference>
<dbReference type="InterPro" id="IPR034660">
    <property type="entry name" value="DinB/YfiT-like"/>
</dbReference>
<dbReference type="AlphaFoldDB" id="A0A7W7VES6"/>
<dbReference type="Pfam" id="PF11716">
    <property type="entry name" value="MDMPI_N"/>
    <property type="match status" value="1"/>
</dbReference>
<evidence type="ECO:0000313" key="2">
    <source>
        <dbReference type="EMBL" id="MBB4907576.1"/>
    </source>
</evidence>
<gene>
    <name evidence="2" type="ORF">FHR82_003818</name>
</gene>
<dbReference type="Proteomes" id="UP000520767">
    <property type="component" value="Unassembled WGS sequence"/>
</dbReference>
<name>A0A7W7VES6_9PSEU</name>
<proteinExistence type="predicted"/>
<dbReference type="Gene3D" id="1.20.120.450">
    <property type="entry name" value="dinb family like domain"/>
    <property type="match status" value="1"/>
</dbReference>
<evidence type="ECO:0000313" key="3">
    <source>
        <dbReference type="Proteomes" id="UP000520767"/>
    </source>
</evidence>
<dbReference type="EMBL" id="JACHJQ010000004">
    <property type="protein sequence ID" value="MBB4907576.1"/>
    <property type="molecule type" value="Genomic_DNA"/>
</dbReference>